<dbReference type="EMBL" id="PIPS01000001">
    <property type="protein sequence ID" value="RUO45016.1"/>
    <property type="molecule type" value="Genomic_DNA"/>
</dbReference>
<dbReference type="Proteomes" id="UP000286680">
    <property type="component" value="Unassembled WGS sequence"/>
</dbReference>
<proteinExistence type="predicted"/>
<sequence>MAFYFSTKKIPQLSGYSFVERAAIMAAAQEAMPVPRRLICNLAKLVPICVVFYAIVDVPGWWKLPALLAAGIGYPLFTQPININMSLPYIDKAIRQFEASRAES</sequence>
<protein>
    <submittedName>
        <fullName evidence="1">Uncharacterized protein</fullName>
    </submittedName>
</protein>
<evidence type="ECO:0000313" key="1">
    <source>
        <dbReference type="EMBL" id="RUO45016.1"/>
    </source>
</evidence>
<evidence type="ECO:0000313" key="2">
    <source>
        <dbReference type="Proteomes" id="UP000286680"/>
    </source>
</evidence>
<reference evidence="2" key="1">
    <citation type="journal article" date="2018" name="Front. Microbiol.">
        <title>Genome-Based Analysis Reveals the Taxonomy and Diversity of the Family Idiomarinaceae.</title>
        <authorList>
            <person name="Liu Y."/>
            <person name="Lai Q."/>
            <person name="Shao Z."/>
        </authorList>
    </citation>
    <scope>NUCLEOTIDE SEQUENCE [LARGE SCALE GENOMIC DNA]</scope>
    <source>
        <strain evidence="2">SN-14</strain>
    </source>
</reference>
<dbReference type="Pfam" id="PF19667">
    <property type="entry name" value="DUF6170"/>
    <property type="match status" value="1"/>
</dbReference>
<dbReference type="InterPro" id="IPR046168">
    <property type="entry name" value="DUF6170"/>
</dbReference>
<accession>A0AA94JER6</accession>
<gene>
    <name evidence="1" type="ORF">CWE23_03045</name>
</gene>
<organism evidence="1 2">
    <name type="scientific">Idiomarina aquatica</name>
    <dbReference type="NCBI Taxonomy" id="1327752"/>
    <lineage>
        <taxon>Bacteria</taxon>
        <taxon>Pseudomonadati</taxon>
        <taxon>Pseudomonadota</taxon>
        <taxon>Gammaproteobacteria</taxon>
        <taxon>Alteromonadales</taxon>
        <taxon>Idiomarinaceae</taxon>
        <taxon>Idiomarina</taxon>
    </lineage>
</organism>
<dbReference type="RefSeq" id="WP_105305878.1">
    <property type="nucleotide sequence ID" value="NZ_PIPS01000001.1"/>
</dbReference>
<dbReference type="AlphaFoldDB" id="A0AA94JER6"/>
<keyword evidence="2" id="KW-1185">Reference proteome</keyword>
<comment type="caution">
    <text evidence="1">The sequence shown here is derived from an EMBL/GenBank/DDBJ whole genome shotgun (WGS) entry which is preliminary data.</text>
</comment>
<name>A0AA94JER6_9GAMM</name>